<dbReference type="InterPro" id="IPR001387">
    <property type="entry name" value="Cro/C1-type_HTH"/>
</dbReference>
<accession>A0A3D9VF84</accession>
<keyword evidence="1" id="KW-0805">Transcription regulation</keyword>
<dbReference type="PROSITE" id="PS00356">
    <property type="entry name" value="HTH_LACI_1"/>
    <property type="match status" value="1"/>
</dbReference>
<dbReference type="InterPro" id="IPR046335">
    <property type="entry name" value="LacI/GalR-like_sensor"/>
</dbReference>
<comment type="caution">
    <text evidence="6">The sequence shown here is derived from an EMBL/GenBank/DDBJ whole genome shotgun (WGS) entry which is preliminary data.</text>
</comment>
<dbReference type="Pfam" id="PF13377">
    <property type="entry name" value="Peripla_BP_3"/>
    <property type="match status" value="1"/>
</dbReference>
<dbReference type="GO" id="GO:0003700">
    <property type="term" value="F:DNA-binding transcription factor activity"/>
    <property type="evidence" value="ECO:0007669"/>
    <property type="project" value="TreeGrafter"/>
</dbReference>
<dbReference type="Gene3D" id="3.40.50.2300">
    <property type="match status" value="2"/>
</dbReference>
<sequence length="331" mass="35723">MTTIADVARRAGVSPSTVSYVLTNRRPISAATRRAVERAIEELDYRPHAGARALRGARTRILALSIPREAESYHEIGWRFVYHINAAARAHDHDVLLLTGDDSVRDLRRIAGSRLADGAVLMAVLTHDQRVDALDDLGFAGAVLGRPADPRGLPWCDYDFEGAAARAVRELVRAGHRSIIFVSSTDAEFRAGLNYAPRAVAGARATAREAGVRLAVMRSSPSRRTLARRLLALLASEPTPTAVVIHHAVPALPGILREHGYVIPRDVSLAVIGATPDLVDQVPLARSELPIADMTTTVVEFALARIEGETPTSRLIPARWIGGRSIAPPPS</sequence>
<dbReference type="Proteomes" id="UP000256485">
    <property type="component" value="Unassembled WGS sequence"/>
</dbReference>
<dbReference type="PROSITE" id="PS50943">
    <property type="entry name" value="HTH_CROC1"/>
    <property type="match status" value="1"/>
</dbReference>
<dbReference type="PROSITE" id="PS50932">
    <property type="entry name" value="HTH_LACI_2"/>
    <property type="match status" value="1"/>
</dbReference>
<dbReference type="SUPFAM" id="SSF53822">
    <property type="entry name" value="Periplasmic binding protein-like I"/>
    <property type="match status" value="1"/>
</dbReference>
<gene>
    <name evidence="6" type="ORF">DFJ64_3262</name>
</gene>
<name>A0A3D9VF84_THECX</name>
<reference evidence="6 7" key="1">
    <citation type="submission" date="2018-08" db="EMBL/GenBank/DDBJ databases">
        <title>Sequencing the genomes of 1000 actinobacteria strains.</title>
        <authorList>
            <person name="Klenk H.-P."/>
        </authorList>
    </citation>
    <scope>NUCLEOTIDE SEQUENCE [LARGE SCALE GENOMIC DNA]</scope>
    <source>
        <strain evidence="6 7">DSM 22891</strain>
    </source>
</reference>
<feature type="domain" description="HTH cro/C1-type" evidence="5">
    <location>
        <begin position="3"/>
        <end position="46"/>
    </location>
</feature>
<dbReference type="PANTHER" id="PTHR30146">
    <property type="entry name" value="LACI-RELATED TRANSCRIPTIONAL REPRESSOR"/>
    <property type="match status" value="1"/>
</dbReference>
<evidence type="ECO:0000313" key="6">
    <source>
        <dbReference type="EMBL" id="REF37805.1"/>
    </source>
</evidence>
<dbReference type="SUPFAM" id="SSF47413">
    <property type="entry name" value="lambda repressor-like DNA-binding domains"/>
    <property type="match status" value="1"/>
</dbReference>
<proteinExistence type="predicted"/>
<dbReference type="PANTHER" id="PTHR30146:SF153">
    <property type="entry name" value="LACTOSE OPERON REPRESSOR"/>
    <property type="match status" value="1"/>
</dbReference>
<dbReference type="CDD" id="cd01392">
    <property type="entry name" value="HTH_LacI"/>
    <property type="match status" value="1"/>
</dbReference>
<dbReference type="InterPro" id="IPR028082">
    <property type="entry name" value="Peripla_BP_I"/>
</dbReference>
<dbReference type="InterPro" id="IPR010982">
    <property type="entry name" value="Lambda_DNA-bd_dom_sf"/>
</dbReference>
<evidence type="ECO:0000259" key="4">
    <source>
        <dbReference type="PROSITE" id="PS50932"/>
    </source>
</evidence>
<dbReference type="RefSeq" id="WP_115851202.1">
    <property type="nucleotide sequence ID" value="NZ_QTUC01000001.1"/>
</dbReference>
<dbReference type="GO" id="GO:0000976">
    <property type="term" value="F:transcription cis-regulatory region binding"/>
    <property type="evidence" value="ECO:0007669"/>
    <property type="project" value="TreeGrafter"/>
</dbReference>
<evidence type="ECO:0000256" key="2">
    <source>
        <dbReference type="ARBA" id="ARBA00023125"/>
    </source>
</evidence>
<organism evidence="6 7">
    <name type="scientific">Thermasporomyces composti</name>
    <dbReference type="NCBI Taxonomy" id="696763"/>
    <lineage>
        <taxon>Bacteria</taxon>
        <taxon>Bacillati</taxon>
        <taxon>Actinomycetota</taxon>
        <taxon>Actinomycetes</taxon>
        <taxon>Propionibacteriales</taxon>
        <taxon>Nocardioidaceae</taxon>
        <taxon>Thermasporomyces</taxon>
    </lineage>
</organism>
<evidence type="ECO:0000256" key="3">
    <source>
        <dbReference type="ARBA" id="ARBA00023163"/>
    </source>
</evidence>
<keyword evidence="7" id="KW-1185">Reference proteome</keyword>
<dbReference type="Pfam" id="PF00356">
    <property type="entry name" value="LacI"/>
    <property type="match status" value="1"/>
</dbReference>
<dbReference type="InterPro" id="IPR000843">
    <property type="entry name" value="HTH_LacI"/>
</dbReference>
<protein>
    <submittedName>
        <fullName evidence="6">LacI family transcriptional regulator</fullName>
    </submittedName>
</protein>
<keyword evidence="3" id="KW-0804">Transcription</keyword>
<keyword evidence="2" id="KW-0238">DNA-binding</keyword>
<feature type="domain" description="HTH lacI-type" evidence="4">
    <location>
        <begin position="2"/>
        <end position="56"/>
    </location>
</feature>
<dbReference type="OrthoDB" id="252678at2"/>
<evidence type="ECO:0000313" key="7">
    <source>
        <dbReference type="Proteomes" id="UP000256485"/>
    </source>
</evidence>
<dbReference type="AlphaFoldDB" id="A0A3D9VF84"/>
<dbReference type="EMBL" id="QTUC01000001">
    <property type="protein sequence ID" value="REF37805.1"/>
    <property type="molecule type" value="Genomic_DNA"/>
</dbReference>
<dbReference type="SMART" id="SM00354">
    <property type="entry name" value="HTH_LACI"/>
    <property type="match status" value="1"/>
</dbReference>
<evidence type="ECO:0000256" key="1">
    <source>
        <dbReference type="ARBA" id="ARBA00023015"/>
    </source>
</evidence>
<evidence type="ECO:0000259" key="5">
    <source>
        <dbReference type="PROSITE" id="PS50943"/>
    </source>
</evidence>
<dbReference type="Gene3D" id="1.10.260.40">
    <property type="entry name" value="lambda repressor-like DNA-binding domains"/>
    <property type="match status" value="1"/>
</dbReference>